<protein>
    <recommendedName>
        <fullName evidence="3">Histidine kinase/HSP90-like ATPase domain-containing protein</fullName>
    </recommendedName>
</protein>
<dbReference type="Proteomes" id="UP001501822">
    <property type="component" value="Unassembled WGS sequence"/>
</dbReference>
<gene>
    <name evidence="1" type="ORF">GCM10010151_00980</name>
</gene>
<comment type="caution">
    <text evidence="1">The sequence shown here is derived from an EMBL/GenBank/DDBJ whole genome shotgun (WGS) entry which is preliminary data.</text>
</comment>
<dbReference type="PANTHER" id="PTHR35526:SF3">
    <property type="entry name" value="ANTI-SIGMA-F FACTOR RSBW"/>
    <property type="match status" value="1"/>
</dbReference>
<dbReference type="SUPFAM" id="SSF55874">
    <property type="entry name" value="ATPase domain of HSP90 chaperone/DNA topoisomerase II/histidine kinase"/>
    <property type="match status" value="1"/>
</dbReference>
<dbReference type="Gene3D" id="3.30.565.10">
    <property type="entry name" value="Histidine kinase-like ATPase, C-terminal domain"/>
    <property type="match status" value="1"/>
</dbReference>
<dbReference type="CDD" id="cd16936">
    <property type="entry name" value="HATPase_RsbW-like"/>
    <property type="match status" value="1"/>
</dbReference>
<reference evidence="2" key="1">
    <citation type="journal article" date="2019" name="Int. J. Syst. Evol. Microbiol.">
        <title>The Global Catalogue of Microorganisms (GCM) 10K type strain sequencing project: providing services to taxonomists for standard genome sequencing and annotation.</title>
        <authorList>
            <consortium name="The Broad Institute Genomics Platform"/>
            <consortium name="The Broad Institute Genome Sequencing Center for Infectious Disease"/>
            <person name="Wu L."/>
            <person name="Ma J."/>
        </authorList>
    </citation>
    <scope>NUCLEOTIDE SEQUENCE [LARGE SCALE GENOMIC DNA]</scope>
    <source>
        <strain evidence="2">JCM 3146</strain>
    </source>
</reference>
<sequence>MDAMVRPIETVMDDGDRKTVVTLRPVPQAADIARTFIEHRMLVEGRPDLVDDATLIASEFITNAYVHVPAAEFFKLMLCWNAGSPLIEVWDPSWALPRPRTLADGDGFLLSTSGKGLFIVSRLAQSWGSRRIPKMKGGGKIVWARLPKNEEE</sequence>
<dbReference type="InterPro" id="IPR050267">
    <property type="entry name" value="Anti-sigma-factor_SerPK"/>
</dbReference>
<dbReference type="EMBL" id="BAAABM010000002">
    <property type="protein sequence ID" value="GAA0314713.1"/>
    <property type="molecule type" value="Genomic_DNA"/>
</dbReference>
<evidence type="ECO:0000313" key="1">
    <source>
        <dbReference type="EMBL" id="GAA0314713.1"/>
    </source>
</evidence>
<organism evidence="1 2">
    <name type="scientific">Actinoallomurus spadix</name>
    <dbReference type="NCBI Taxonomy" id="79912"/>
    <lineage>
        <taxon>Bacteria</taxon>
        <taxon>Bacillati</taxon>
        <taxon>Actinomycetota</taxon>
        <taxon>Actinomycetes</taxon>
        <taxon>Streptosporangiales</taxon>
        <taxon>Thermomonosporaceae</taxon>
        <taxon>Actinoallomurus</taxon>
    </lineage>
</organism>
<dbReference type="PANTHER" id="PTHR35526">
    <property type="entry name" value="ANTI-SIGMA-F FACTOR RSBW-RELATED"/>
    <property type="match status" value="1"/>
</dbReference>
<evidence type="ECO:0008006" key="3">
    <source>
        <dbReference type="Google" id="ProtNLM"/>
    </source>
</evidence>
<accession>A0ABP3FGE3</accession>
<keyword evidence="2" id="KW-1185">Reference proteome</keyword>
<dbReference type="InterPro" id="IPR036890">
    <property type="entry name" value="HATPase_C_sf"/>
</dbReference>
<proteinExistence type="predicted"/>
<name>A0ABP3FGE3_9ACTN</name>
<evidence type="ECO:0000313" key="2">
    <source>
        <dbReference type="Proteomes" id="UP001501822"/>
    </source>
</evidence>
<dbReference type="RefSeq" id="WP_252809640.1">
    <property type="nucleotide sequence ID" value="NZ_BAAABM010000002.1"/>
</dbReference>